<gene>
    <name evidence="1" type="ORF">GJW-30_1_00537</name>
</gene>
<keyword evidence="2" id="KW-1185">Reference proteome</keyword>
<dbReference type="RefSeq" id="WP_096351325.1">
    <property type="nucleotide sequence ID" value="NZ_AP014946.1"/>
</dbReference>
<organism evidence="1 2">
    <name type="scientific">Variibacter gotjawalensis</name>
    <dbReference type="NCBI Taxonomy" id="1333996"/>
    <lineage>
        <taxon>Bacteria</taxon>
        <taxon>Pseudomonadati</taxon>
        <taxon>Pseudomonadota</taxon>
        <taxon>Alphaproteobacteria</taxon>
        <taxon>Hyphomicrobiales</taxon>
        <taxon>Nitrobacteraceae</taxon>
        <taxon>Variibacter</taxon>
    </lineage>
</organism>
<name>A0A0S3PQ10_9BRAD</name>
<proteinExistence type="predicted"/>
<dbReference type="KEGG" id="vgo:GJW-30_1_00537"/>
<reference evidence="1 2" key="1">
    <citation type="submission" date="2015-08" db="EMBL/GenBank/DDBJ databases">
        <title>Investigation of the bacterial diversity of lava forest soil.</title>
        <authorList>
            <person name="Lee J.S."/>
        </authorList>
    </citation>
    <scope>NUCLEOTIDE SEQUENCE [LARGE SCALE GENOMIC DNA]</scope>
    <source>
        <strain evidence="1 2">GJW-30</strain>
    </source>
</reference>
<evidence type="ECO:0000313" key="1">
    <source>
        <dbReference type="EMBL" id="BAT58024.1"/>
    </source>
</evidence>
<dbReference type="EMBL" id="AP014946">
    <property type="protein sequence ID" value="BAT58024.1"/>
    <property type="molecule type" value="Genomic_DNA"/>
</dbReference>
<protein>
    <submittedName>
        <fullName evidence="1">Uncharacterized protein</fullName>
    </submittedName>
</protein>
<dbReference type="AlphaFoldDB" id="A0A0S3PQ10"/>
<accession>A0A0S3PQ10</accession>
<sequence length="99" mass="10727">MSESRTSPPSNILYSSIVATVAATIDRKMTVREIAERVEADAETTAQCIALHRYLRSHAYDHGAGTLPVPMPIDFSIPSLDDLIDETALGLNYEPPVAA</sequence>
<evidence type="ECO:0000313" key="2">
    <source>
        <dbReference type="Proteomes" id="UP000236884"/>
    </source>
</evidence>
<dbReference type="Proteomes" id="UP000236884">
    <property type="component" value="Chromosome"/>
</dbReference>